<gene>
    <name evidence="2" type="ORF">H0267_03180</name>
</gene>
<accession>A0A931HTN2</accession>
<protein>
    <submittedName>
        <fullName evidence="2">Zinc-dependent metalloprotease</fullName>
    </submittedName>
</protein>
<dbReference type="AlphaFoldDB" id="A0A931HTN2"/>
<dbReference type="Pfam" id="PF13688">
    <property type="entry name" value="Reprolysin_5"/>
    <property type="match status" value="1"/>
</dbReference>
<dbReference type="GO" id="GO:0008237">
    <property type="term" value="F:metallopeptidase activity"/>
    <property type="evidence" value="ECO:0007669"/>
    <property type="project" value="UniProtKB-KW"/>
</dbReference>
<evidence type="ECO:0000313" key="3">
    <source>
        <dbReference type="Proteomes" id="UP000614490"/>
    </source>
</evidence>
<name>A0A931HTN2_9BACI</name>
<feature type="chain" id="PRO_5038032485" evidence="1">
    <location>
        <begin position="25"/>
        <end position="310"/>
    </location>
</feature>
<organism evidence="2 3">
    <name type="scientific">Halobacillus yeomjeoni</name>
    <dbReference type="NCBI Taxonomy" id="311194"/>
    <lineage>
        <taxon>Bacteria</taxon>
        <taxon>Bacillati</taxon>
        <taxon>Bacillota</taxon>
        <taxon>Bacilli</taxon>
        <taxon>Bacillales</taxon>
        <taxon>Bacillaceae</taxon>
        <taxon>Halobacillus</taxon>
    </lineage>
</organism>
<dbReference type="SUPFAM" id="SSF55486">
    <property type="entry name" value="Metalloproteases ('zincins'), catalytic domain"/>
    <property type="match status" value="1"/>
</dbReference>
<keyword evidence="3" id="KW-1185">Reference proteome</keyword>
<feature type="signal peptide" evidence="1">
    <location>
        <begin position="1"/>
        <end position="24"/>
    </location>
</feature>
<keyword evidence="2" id="KW-0645">Protease</keyword>
<comment type="caution">
    <text evidence="2">The sequence shown here is derived from an EMBL/GenBank/DDBJ whole genome shotgun (WGS) entry which is preliminary data.</text>
</comment>
<dbReference type="RefSeq" id="WP_197315832.1">
    <property type="nucleotide sequence ID" value="NZ_JADZSC010000001.1"/>
</dbReference>
<dbReference type="Proteomes" id="UP000614490">
    <property type="component" value="Unassembled WGS sequence"/>
</dbReference>
<dbReference type="Gene3D" id="3.40.390.10">
    <property type="entry name" value="Collagenase (Catalytic Domain)"/>
    <property type="match status" value="1"/>
</dbReference>
<evidence type="ECO:0000313" key="2">
    <source>
        <dbReference type="EMBL" id="MBH0229208.1"/>
    </source>
</evidence>
<keyword evidence="1" id="KW-0732">Signal</keyword>
<dbReference type="InterPro" id="IPR024079">
    <property type="entry name" value="MetalloPept_cat_dom_sf"/>
</dbReference>
<proteinExistence type="predicted"/>
<sequence>MKAKGLISLSLALSVTLFPSIAGADSHAHSHSHQEAIDSQGNQVEISDVLPKAEIERKQTFDVPALVEEASNADILNENGVKIGEKVIEKTKGNLLDQLLGQNDSKETQKNREAGLCLFGCSGGGDDGSGSGGGDDTSGDRTATVLIAADEEYRAARSDWQTFTQNIVENADNAFVRDHGIDLEVQAFAQWSSEGNNASEILQDLDQDWNGQGYDFVVGFTKDANFNAGGIAYVYQSSPYGSAVSVNLDQGAENTWRAAQHEFSHNYGLGHDAQGSGIECIMNYDYSYEVDYWDQEHDDEIQAHKAWYGN</sequence>
<dbReference type="EMBL" id="JADZSC010000001">
    <property type="protein sequence ID" value="MBH0229208.1"/>
    <property type="molecule type" value="Genomic_DNA"/>
</dbReference>
<reference evidence="2 3" key="1">
    <citation type="journal article" date="2005" name="Int. J. Syst. Evol. Microbiol.">
        <title>Halobacillus yeomjeoni sp. nov., isolated from a marine solar saltern in Korea.</title>
        <authorList>
            <person name="Yoon J.H."/>
            <person name="Kang S.J."/>
            <person name="Lee C.H."/>
            <person name="Oh H.W."/>
            <person name="Oh T.K."/>
        </authorList>
    </citation>
    <scope>NUCLEOTIDE SEQUENCE [LARGE SCALE GENOMIC DNA]</scope>
    <source>
        <strain evidence="2 3">KCTC 3957</strain>
    </source>
</reference>
<keyword evidence="2" id="KW-0482">Metalloprotease</keyword>
<evidence type="ECO:0000256" key="1">
    <source>
        <dbReference type="SAM" id="SignalP"/>
    </source>
</evidence>
<keyword evidence="2" id="KW-0378">Hydrolase</keyword>